<dbReference type="InterPro" id="IPR013783">
    <property type="entry name" value="Ig-like_fold"/>
</dbReference>
<sequence>MNPVQFSGWRLGLKLLSFGVLGLVAMAGAHGASLSSTSTSPSTPSAVLLEQPLTASAIAEKALGQYAVRTWNTRNGLPHNSVNKIAQAKDGSIWLATWEGPVRYNGQTFQIYADTAETKMPEAGALDVSMSPNQQLIQVAGTRGAVVRFDGQRWDYVKVGDGYIFETLIDQQQHFWAASTAGVYQVDSSGQGQHKLYTQTEGLPADFTFRIHQASRSYRENAGVWAGTRLGLAYYHAATDSFVQEPSVPATQVRAMLTLANGTLVVATDEGVFFQRALGESFQPWPVPIKDRVTSLVEGPNGCLWVGTFTQGLGRFCLNSEQWLSVEDGLPNSHINDLFKDRDNNLWIASHGGLVQLRNTLFSSYTQTDGIKGNNVRAIAEDAQGAIWIGTNDGISRQQGDRFVAVAGQSDTNKVSVLSLARGSEQLMYVGSYTSGLLQLSQQGLSASLTAANGLDSNEVRIVKVLPSGHLLLGTPEGLKLVAAEFGKLTVLDSLNSANGLPGDFISSITIDPNGGIWLGSTLTLMYLRPQVADPLAQLTTTPSFNLWQPEAVDLPAFTGARNVFAGVVHQQRLWFATDHGLITRPLASDDWRWLSRRDGLPFDKAFSINFDSNHHLWLGSSQGIARLSRQTLDGWLNRRITNISYQRFSEADGMVTRQLTTGGPASLVSDTNQLWFASALGVIAVDPAQAQANDAEGNKPEPVLLEAINADKQLLLAPQYDTAQSVDDLQLTPTTKRITFSYVSMTYAMPEQLEYQTRLVGFDDDWINRGSATAVEYTSLPPGNYRFEVRARYLGGQWNEPTGIKFSQQGRFFDQRNVWYALVVLALLLGGLLGWRLTSKR</sequence>
<dbReference type="AlphaFoldDB" id="A0A317QCL9"/>
<dbReference type="Gene3D" id="2.60.40.10">
    <property type="entry name" value="Immunoglobulins"/>
    <property type="match status" value="1"/>
</dbReference>
<gene>
    <name evidence="4" type="ORF">DET45_103218</name>
</gene>
<dbReference type="SUPFAM" id="SSF63829">
    <property type="entry name" value="Calcium-dependent phosphotriesterase"/>
    <property type="match status" value="3"/>
</dbReference>
<protein>
    <submittedName>
        <fullName evidence="4">Ligand-binding sensor domain-containing protein</fullName>
    </submittedName>
</protein>
<dbReference type="GO" id="GO:0000155">
    <property type="term" value="F:phosphorelay sensor kinase activity"/>
    <property type="evidence" value="ECO:0007669"/>
    <property type="project" value="TreeGrafter"/>
</dbReference>
<dbReference type="Gene3D" id="2.130.10.10">
    <property type="entry name" value="YVTN repeat-like/Quinoprotein amine dehydrogenase"/>
    <property type="match status" value="3"/>
</dbReference>
<dbReference type="RefSeq" id="WP_110075416.1">
    <property type="nucleotide sequence ID" value="NZ_QGTT01000003.1"/>
</dbReference>
<keyword evidence="2" id="KW-1133">Transmembrane helix</keyword>
<dbReference type="InterPro" id="IPR015943">
    <property type="entry name" value="WD40/YVTN_repeat-like_dom_sf"/>
</dbReference>
<evidence type="ECO:0000313" key="4">
    <source>
        <dbReference type="EMBL" id="PWW14525.1"/>
    </source>
</evidence>
<accession>A0A317QCL9</accession>
<dbReference type="Pfam" id="PF07494">
    <property type="entry name" value="Reg_prop"/>
    <property type="match status" value="5"/>
</dbReference>
<dbReference type="Proteomes" id="UP000246964">
    <property type="component" value="Unassembled WGS sequence"/>
</dbReference>
<dbReference type="PANTHER" id="PTHR43547">
    <property type="entry name" value="TWO-COMPONENT HISTIDINE KINASE"/>
    <property type="match status" value="1"/>
</dbReference>
<feature type="transmembrane region" description="Helical" evidence="2">
    <location>
        <begin position="819"/>
        <end position="838"/>
    </location>
</feature>
<dbReference type="InterPro" id="IPR011110">
    <property type="entry name" value="Reg_prop"/>
</dbReference>
<keyword evidence="1" id="KW-0597">Phosphoprotein</keyword>
<reference evidence="4 5" key="1">
    <citation type="submission" date="2018-05" db="EMBL/GenBank/DDBJ databases">
        <title>Freshwater and sediment microbial communities from various areas in North America, analyzing microbe dynamics in response to fracking.</title>
        <authorList>
            <person name="Lamendella R."/>
        </authorList>
    </citation>
    <scope>NUCLEOTIDE SEQUENCE [LARGE SCALE GENOMIC DNA]</scope>
    <source>
        <strain evidence="4 5">125B1</strain>
    </source>
</reference>
<dbReference type="Pfam" id="PF07495">
    <property type="entry name" value="Y_Y_Y"/>
    <property type="match status" value="1"/>
</dbReference>
<keyword evidence="2" id="KW-0812">Transmembrane</keyword>
<evidence type="ECO:0000256" key="1">
    <source>
        <dbReference type="ARBA" id="ARBA00022553"/>
    </source>
</evidence>
<comment type="caution">
    <text evidence="4">The sequence shown here is derived from an EMBL/GenBank/DDBJ whole genome shotgun (WGS) entry which is preliminary data.</text>
</comment>
<feature type="domain" description="Two component regulator three Y" evidence="3">
    <location>
        <begin position="748"/>
        <end position="802"/>
    </location>
</feature>
<organism evidence="4 5">
    <name type="scientific">Pseudidiomarina maritima</name>
    <dbReference type="NCBI Taxonomy" id="519453"/>
    <lineage>
        <taxon>Bacteria</taxon>
        <taxon>Pseudomonadati</taxon>
        <taxon>Pseudomonadota</taxon>
        <taxon>Gammaproteobacteria</taxon>
        <taxon>Alteromonadales</taxon>
        <taxon>Idiomarinaceae</taxon>
        <taxon>Pseudidiomarina</taxon>
    </lineage>
</organism>
<keyword evidence="2" id="KW-0472">Membrane</keyword>
<name>A0A317QCL9_9GAMM</name>
<keyword evidence="5" id="KW-1185">Reference proteome</keyword>
<proteinExistence type="predicted"/>
<dbReference type="PANTHER" id="PTHR43547:SF2">
    <property type="entry name" value="HYBRID SIGNAL TRANSDUCTION HISTIDINE KINASE C"/>
    <property type="match status" value="1"/>
</dbReference>
<dbReference type="EMBL" id="QGTT01000003">
    <property type="protein sequence ID" value="PWW14525.1"/>
    <property type="molecule type" value="Genomic_DNA"/>
</dbReference>
<dbReference type="OrthoDB" id="9772100at2"/>
<dbReference type="InterPro" id="IPR011123">
    <property type="entry name" value="Y_Y_Y"/>
</dbReference>
<evidence type="ECO:0000313" key="5">
    <source>
        <dbReference type="Proteomes" id="UP000246964"/>
    </source>
</evidence>
<evidence type="ECO:0000256" key="2">
    <source>
        <dbReference type="SAM" id="Phobius"/>
    </source>
</evidence>
<evidence type="ECO:0000259" key="3">
    <source>
        <dbReference type="Pfam" id="PF07495"/>
    </source>
</evidence>